<dbReference type="EMBL" id="UYWY01020651">
    <property type="protein sequence ID" value="VDM42206.1"/>
    <property type="molecule type" value="Genomic_DNA"/>
</dbReference>
<reference evidence="3 4" key="2">
    <citation type="submission" date="2018-11" db="EMBL/GenBank/DDBJ databases">
        <authorList>
            <consortium name="Pathogen Informatics"/>
        </authorList>
    </citation>
    <scope>NUCLEOTIDE SEQUENCE [LARGE SCALE GENOMIC DNA]</scope>
</reference>
<keyword evidence="1" id="KW-0812">Transmembrane</keyword>
<accession>A0A183UQW5</accession>
<dbReference type="CDD" id="cd00519">
    <property type="entry name" value="Lipase_3"/>
    <property type="match status" value="1"/>
</dbReference>
<sequence>MRQAQIIYNCPVDALKAPSYSESFAARFALPMVAAAMANTSLMLSVLLCLFRECFAYLAYLTDAHAAVLVFRGSTEEQVFGHSIASGLASIASAILSAQGYVSSDRIKLVTFGQPRMSDALFAQNHDRLVPHSFRLINKNDIIPTLPARAFPFSHNGPFHHRYEVWYPQGISTGAWHVLATMAEDGRSSNSVMSLSVKDHLFAFDKNIAEWWRHECIG</sequence>
<keyword evidence="1" id="KW-1133">Transmembrane helix</keyword>
<keyword evidence="4" id="KW-1185">Reference proteome</keyword>
<feature type="domain" description="Fungal lipase-type" evidence="2">
    <location>
        <begin position="75"/>
        <end position="149"/>
    </location>
</feature>
<evidence type="ECO:0000313" key="3">
    <source>
        <dbReference type="EMBL" id="VDM42206.1"/>
    </source>
</evidence>
<evidence type="ECO:0000259" key="2">
    <source>
        <dbReference type="Pfam" id="PF01764"/>
    </source>
</evidence>
<dbReference type="AlphaFoldDB" id="A0A183UQW5"/>
<evidence type="ECO:0000313" key="5">
    <source>
        <dbReference type="WBParaSite" id="TCNE_0001088501-mRNA-1"/>
    </source>
</evidence>
<dbReference type="InterPro" id="IPR029058">
    <property type="entry name" value="AB_hydrolase_fold"/>
</dbReference>
<dbReference type="GO" id="GO:0006629">
    <property type="term" value="P:lipid metabolic process"/>
    <property type="evidence" value="ECO:0007669"/>
    <property type="project" value="InterPro"/>
</dbReference>
<evidence type="ECO:0000256" key="1">
    <source>
        <dbReference type="SAM" id="Phobius"/>
    </source>
</evidence>
<organism evidence="4 5">
    <name type="scientific">Toxocara canis</name>
    <name type="common">Canine roundworm</name>
    <dbReference type="NCBI Taxonomy" id="6265"/>
    <lineage>
        <taxon>Eukaryota</taxon>
        <taxon>Metazoa</taxon>
        <taxon>Ecdysozoa</taxon>
        <taxon>Nematoda</taxon>
        <taxon>Chromadorea</taxon>
        <taxon>Rhabditida</taxon>
        <taxon>Spirurina</taxon>
        <taxon>Ascaridomorpha</taxon>
        <taxon>Ascaridoidea</taxon>
        <taxon>Toxocaridae</taxon>
        <taxon>Toxocara</taxon>
    </lineage>
</organism>
<gene>
    <name evidence="3" type="ORF">TCNE_LOCUS10885</name>
</gene>
<evidence type="ECO:0000313" key="4">
    <source>
        <dbReference type="Proteomes" id="UP000050794"/>
    </source>
</evidence>
<keyword evidence="1" id="KW-0472">Membrane</keyword>
<dbReference type="SUPFAM" id="SSF53474">
    <property type="entry name" value="alpha/beta-Hydrolases"/>
    <property type="match status" value="1"/>
</dbReference>
<name>A0A183UQW5_TOXCA</name>
<reference evidence="5" key="1">
    <citation type="submission" date="2016-06" db="UniProtKB">
        <authorList>
            <consortium name="WormBaseParasite"/>
        </authorList>
    </citation>
    <scope>IDENTIFICATION</scope>
</reference>
<dbReference type="Gene3D" id="3.40.50.1820">
    <property type="entry name" value="alpha/beta hydrolase"/>
    <property type="match status" value="1"/>
</dbReference>
<dbReference type="Proteomes" id="UP000050794">
    <property type="component" value="Unassembled WGS sequence"/>
</dbReference>
<dbReference type="Pfam" id="PF01764">
    <property type="entry name" value="Lipase_3"/>
    <property type="match status" value="1"/>
</dbReference>
<dbReference type="PANTHER" id="PTHR45908">
    <property type="entry name" value="PROTEIN CBG11750-RELATED"/>
    <property type="match status" value="1"/>
</dbReference>
<feature type="transmembrane region" description="Helical" evidence="1">
    <location>
        <begin position="28"/>
        <end position="51"/>
    </location>
</feature>
<dbReference type="InterPro" id="IPR002921">
    <property type="entry name" value="Fungal_lipase-type"/>
</dbReference>
<dbReference type="WBParaSite" id="TCNE_0001088501-mRNA-1">
    <property type="protein sequence ID" value="TCNE_0001088501-mRNA-1"/>
    <property type="gene ID" value="TCNE_0001088501"/>
</dbReference>
<protein>
    <submittedName>
        <fullName evidence="5">Lipase_3 domain-containing protein</fullName>
    </submittedName>
</protein>
<dbReference type="PANTHER" id="PTHR45908:SF18">
    <property type="entry name" value="FUNGAL LIPASE-LIKE DOMAIN-CONTAINING PROTEIN"/>
    <property type="match status" value="1"/>
</dbReference>
<proteinExistence type="predicted"/>